<name>R9APN7_WALI9</name>
<dbReference type="SMART" id="SM00360">
    <property type="entry name" value="RRM"/>
    <property type="match status" value="2"/>
</dbReference>
<evidence type="ECO:0000313" key="4">
    <source>
        <dbReference type="EMBL" id="EOR04148.1"/>
    </source>
</evidence>
<dbReference type="InterPro" id="IPR012677">
    <property type="entry name" value="Nucleotide-bd_a/b_plait_sf"/>
</dbReference>
<feature type="domain" description="RRM" evidence="3">
    <location>
        <begin position="5"/>
        <end position="82"/>
    </location>
</feature>
<dbReference type="Gene3D" id="3.30.70.330">
    <property type="match status" value="2"/>
</dbReference>
<keyword evidence="5" id="KW-1185">Reference proteome</keyword>
<dbReference type="SUPFAM" id="SSF54928">
    <property type="entry name" value="RNA-binding domain, RBD"/>
    <property type="match status" value="1"/>
</dbReference>
<gene>
    <name evidence="4" type="ORF">J056_002226</name>
</gene>
<dbReference type="HOGENOM" id="CLU_1367185_0_0_1"/>
<sequence>MRRHLGLLVKNLPPHLPEPGVKQFFEKHAQVKDMYLFRRSPFGGHSGQSLVHFASASELAKALQLNGRLLHNYKLHIEPTVQEAHEVDFPADGQRPIRYKFRSPLLYVTGQPLEATEEELVVAFRRFGAVRWVQNFHRDRKKFAHAYAFVLYDSPQSATKAYENGVYWRSAGGNIQCNTKLKLSFFKRPIKYPSNDPLKLGFEGNSRIFKHPK</sequence>
<protein>
    <recommendedName>
        <fullName evidence="3">RRM domain-containing protein</fullName>
    </recommendedName>
</protein>
<feature type="domain" description="RRM" evidence="3">
    <location>
        <begin position="104"/>
        <end position="188"/>
    </location>
</feature>
<dbReference type="Proteomes" id="UP000014064">
    <property type="component" value="Unassembled WGS sequence"/>
</dbReference>
<organism evidence="4 5">
    <name type="scientific">Wallemia ichthyophaga (strain EXF-994 / CBS 113033)</name>
    <dbReference type="NCBI Taxonomy" id="1299270"/>
    <lineage>
        <taxon>Eukaryota</taxon>
        <taxon>Fungi</taxon>
        <taxon>Dikarya</taxon>
        <taxon>Basidiomycota</taxon>
        <taxon>Wallemiomycotina</taxon>
        <taxon>Wallemiomycetes</taxon>
        <taxon>Wallemiales</taxon>
        <taxon>Wallemiaceae</taxon>
        <taxon>Wallemia</taxon>
    </lineage>
</organism>
<evidence type="ECO:0000259" key="3">
    <source>
        <dbReference type="PROSITE" id="PS50102"/>
    </source>
</evidence>
<dbReference type="InterPro" id="IPR000504">
    <property type="entry name" value="RRM_dom"/>
</dbReference>
<evidence type="ECO:0000256" key="1">
    <source>
        <dbReference type="ARBA" id="ARBA00022884"/>
    </source>
</evidence>
<dbReference type="RefSeq" id="XP_009266365.1">
    <property type="nucleotide sequence ID" value="XM_009268090.1"/>
</dbReference>
<dbReference type="OrthoDB" id="5970at2759"/>
<dbReference type="OMA" id="GNIQCNT"/>
<dbReference type="GeneID" id="20375178"/>
<dbReference type="EMBL" id="KE007225">
    <property type="protein sequence ID" value="EOR04148.1"/>
    <property type="molecule type" value="Genomic_DNA"/>
</dbReference>
<dbReference type="Pfam" id="PF00076">
    <property type="entry name" value="RRM_1"/>
    <property type="match status" value="2"/>
</dbReference>
<proteinExistence type="predicted"/>
<dbReference type="KEGG" id="wic:J056_002226"/>
<dbReference type="AlphaFoldDB" id="R9APN7"/>
<keyword evidence="1 2" id="KW-0694">RNA-binding</keyword>
<reference evidence="5" key="1">
    <citation type="journal article" date="2013" name="BMC Genomics">
        <title>Genome and transcriptome sequencing of the halophilic fungus Wallemia ichthyophaga: haloadaptations present and absent.</title>
        <authorList>
            <person name="Zajc J."/>
            <person name="Liu Y."/>
            <person name="Dai W."/>
            <person name="Yang Z."/>
            <person name="Hu J."/>
            <person name="Gostincar C."/>
            <person name="Gunde-Cimerman N."/>
        </authorList>
    </citation>
    <scope>NUCLEOTIDE SEQUENCE [LARGE SCALE GENOMIC DNA]</scope>
    <source>
        <strain evidence="5">EXF-994 / CBS 113033</strain>
    </source>
</reference>
<dbReference type="CDD" id="cd00590">
    <property type="entry name" value="RRM_SF"/>
    <property type="match status" value="2"/>
</dbReference>
<accession>R9APN7</accession>
<dbReference type="GO" id="GO:0003723">
    <property type="term" value="F:RNA binding"/>
    <property type="evidence" value="ECO:0007669"/>
    <property type="project" value="UniProtKB-UniRule"/>
</dbReference>
<evidence type="ECO:0000256" key="2">
    <source>
        <dbReference type="PROSITE-ProRule" id="PRU00176"/>
    </source>
</evidence>
<dbReference type="PANTHER" id="PTHR10352">
    <property type="entry name" value="EUKARYOTIC TRANSLATION INITIATION FACTOR 3 SUBUNIT G"/>
    <property type="match status" value="1"/>
</dbReference>
<dbReference type="PROSITE" id="PS50102">
    <property type="entry name" value="RRM"/>
    <property type="match status" value="2"/>
</dbReference>
<evidence type="ECO:0000313" key="5">
    <source>
        <dbReference type="Proteomes" id="UP000014064"/>
    </source>
</evidence>
<dbReference type="InterPro" id="IPR035979">
    <property type="entry name" value="RBD_domain_sf"/>
</dbReference>